<dbReference type="NCBIfam" id="TIGR00229">
    <property type="entry name" value="sensory_box"/>
    <property type="match status" value="1"/>
</dbReference>
<evidence type="ECO:0000259" key="13">
    <source>
        <dbReference type="PROSITE" id="PS50112"/>
    </source>
</evidence>
<dbReference type="InterPro" id="IPR035965">
    <property type="entry name" value="PAS-like_dom_sf"/>
</dbReference>
<dbReference type="CDD" id="cd11386">
    <property type="entry name" value="MCP_signal"/>
    <property type="match status" value="1"/>
</dbReference>
<organism evidence="15 16">
    <name type="scientific">Noviherbaspirillum cavernae</name>
    <dbReference type="NCBI Taxonomy" id="2320862"/>
    <lineage>
        <taxon>Bacteria</taxon>
        <taxon>Pseudomonadati</taxon>
        <taxon>Pseudomonadota</taxon>
        <taxon>Betaproteobacteria</taxon>
        <taxon>Burkholderiales</taxon>
        <taxon>Oxalobacteraceae</taxon>
        <taxon>Noviherbaspirillum</taxon>
    </lineage>
</organism>
<feature type="transmembrane region" description="Helical" evidence="11">
    <location>
        <begin position="168"/>
        <end position="188"/>
    </location>
</feature>
<evidence type="ECO:0000313" key="15">
    <source>
        <dbReference type="EMBL" id="RJF96654.1"/>
    </source>
</evidence>
<dbReference type="SUPFAM" id="SSF58104">
    <property type="entry name" value="Methyl-accepting chemotaxis protein (MCP) signaling domain"/>
    <property type="match status" value="1"/>
</dbReference>
<dbReference type="SMART" id="SM00283">
    <property type="entry name" value="MA"/>
    <property type="match status" value="1"/>
</dbReference>
<evidence type="ECO:0000256" key="2">
    <source>
        <dbReference type="ARBA" id="ARBA00022475"/>
    </source>
</evidence>
<evidence type="ECO:0000259" key="14">
    <source>
        <dbReference type="PROSITE" id="PS50885"/>
    </source>
</evidence>
<dbReference type="GO" id="GO:0052131">
    <property type="term" value="P:positive aerotaxis"/>
    <property type="evidence" value="ECO:0007669"/>
    <property type="project" value="UniProtKB-ARBA"/>
</dbReference>
<feature type="domain" description="PAS" evidence="13">
    <location>
        <begin position="25"/>
        <end position="76"/>
    </location>
</feature>
<evidence type="ECO:0000256" key="6">
    <source>
        <dbReference type="ARBA" id="ARBA00022692"/>
    </source>
</evidence>
<dbReference type="InterPro" id="IPR004089">
    <property type="entry name" value="MCPsignal_dom"/>
</dbReference>
<dbReference type="FunFam" id="1.10.287.950:FF:000001">
    <property type="entry name" value="Methyl-accepting chemotaxis sensory transducer"/>
    <property type="match status" value="1"/>
</dbReference>
<dbReference type="Gene3D" id="1.10.287.950">
    <property type="entry name" value="Methyl-accepting chemotaxis protein"/>
    <property type="match status" value="1"/>
</dbReference>
<dbReference type="GO" id="GO:0007165">
    <property type="term" value="P:signal transduction"/>
    <property type="evidence" value="ECO:0007669"/>
    <property type="project" value="UniProtKB-KW"/>
</dbReference>
<evidence type="ECO:0000256" key="10">
    <source>
        <dbReference type="PROSITE-ProRule" id="PRU00284"/>
    </source>
</evidence>
<dbReference type="PANTHER" id="PTHR43531:SF7">
    <property type="entry name" value="AEROTAXIS RECEPTOR"/>
    <property type="match status" value="1"/>
</dbReference>
<evidence type="ECO:0000313" key="16">
    <source>
        <dbReference type="Proteomes" id="UP000285190"/>
    </source>
</evidence>
<evidence type="ECO:0000256" key="4">
    <source>
        <dbReference type="ARBA" id="ARBA00022500"/>
    </source>
</evidence>
<keyword evidence="6 11" id="KW-0812">Transmembrane</keyword>
<feature type="transmembrane region" description="Helical" evidence="11">
    <location>
        <begin position="194"/>
        <end position="218"/>
    </location>
</feature>
<protein>
    <submittedName>
        <fullName evidence="15">PAS domain S-box protein</fullName>
    </submittedName>
</protein>
<feature type="domain" description="HAMP" evidence="14">
    <location>
        <begin position="217"/>
        <end position="269"/>
    </location>
</feature>
<evidence type="ECO:0000256" key="5">
    <source>
        <dbReference type="ARBA" id="ARBA00022519"/>
    </source>
</evidence>
<dbReference type="OrthoDB" id="9806477at2"/>
<evidence type="ECO:0000256" key="11">
    <source>
        <dbReference type="SAM" id="Phobius"/>
    </source>
</evidence>
<dbReference type="GO" id="GO:0005886">
    <property type="term" value="C:plasma membrane"/>
    <property type="evidence" value="ECO:0007669"/>
    <property type="project" value="UniProtKB-SubCell"/>
</dbReference>
<dbReference type="SMART" id="SM00091">
    <property type="entry name" value="PAS"/>
    <property type="match status" value="1"/>
</dbReference>
<evidence type="ECO:0000259" key="12">
    <source>
        <dbReference type="PROSITE" id="PS50111"/>
    </source>
</evidence>
<dbReference type="GO" id="GO:0004888">
    <property type="term" value="F:transmembrane signaling receptor activity"/>
    <property type="evidence" value="ECO:0007669"/>
    <property type="project" value="TreeGrafter"/>
</dbReference>
<keyword evidence="8 11" id="KW-0472">Membrane</keyword>
<name>A0A418WVC5_9BURK</name>
<keyword evidence="10" id="KW-0807">Transducer</keyword>
<dbReference type="SUPFAM" id="SSF55785">
    <property type="entry name" value="PYP-like sensor domain (PAS domain)"/>
    <property type="match status" value="1"/>
</dbReference>
<keyword evidence="3" id="KW-0488">Methylation</keyword>
<reference evidence="15 16" key="1">
    <citation type="submission" date="2018-09" db="EMBL/GenBank/DDBJ databases">
        <authorList>
            <person name="Zhu H."/>
        </authorList>
    </citation>
    <scope>NUCLEOTIDE SEQUENCE [LARGE SCALE GENOMIC DNA]</scope>
    <source>
        <strain evidence="15 16">K2R10-39</strain>
    </source>
</reference>
<dbReference type="PROSITE" id="PS50112">
    <property type="entry name" value="PAS"/>
    <property type="match status" value="1"/>
</dbReference>
<keyword evidence="7 11" id="KW-1133">Transmembrane helix</keyword>
<dbReference type="Pfam" id="PF08447">
    <property type="entry name" value="PAS_3"/>
    <property type="match status" value="1"/>
</dbReference>
<dbReference type="Proteomes" id="UP000285190">
    <property type="component" value="Unassembled WGS sequence"/>
</dbReference>
<dbReference type="CDD" id="cd00130">
    <property type="entry name" value="PAS"/>
    <property type="match status" value="1"/>
</dbReference>
<keyword evidence="4" id="KW-0145">Chemotaxis</keyword>
<accession>A0A418WVC5</accession>
<dbReference type="InterPro" id="IPR051310">
    <property type="entry name" value="MCP_chemotaxis"/>
</dbReference>
<dbReference type="PROSITE" id="PS50885">
    <property type="entry name" value="HAMP"/>
    <property type="match status" value="1"/>
</dbReference>
<dbReference type="PANTHER" id="PTHR43531">
    <property type="entry name" value="PROTEIN ICFG"/>
    <property type="match status" value="1"/>
</dbReference>
<comment type="similarity">
    <text evidence="9">Belongs to the methyl-accepting chemotaxis (MCP) protein family.</text>
</comment>
<gene>
    <name evidence="15" type="ORF">D3870_19740</name>
</gene>
<dbReference type="InterPro" id="IPR000014">
    <property type="entry name" value="PAS"/>
</dbReference>
<evidence type="ECO:0000256" key="3">
    <source>
        <dbReference type="ARBA" id="ARBA00022481"/>
    </source>
</evidence>
<dbReference type="FunFam" id="3.30.450.20:FF:000046">
    <property type="entry name" value="Aerotaxis sensor receptor"/>
    <property type="match status" value="1"/>
</dbReference>
<dbReference type="EMBL" id="QYUN01000003">
    <property type="protein sequence ID" value="RJF96654.1"/>
    <property type="molecule type" value="Genomic_DNA"/>
</dbReference>
<evidence type="ECO:0000256" key="1">
    <source>
        <dbReference type="ARBA" id="ARBA00004429"/>
    </source>
</evidence>
<dbReference type="Gene3D" id="3.30.450.20">
    <property type="entry name" value="PAS domain"/>
    <property type="match status" value="1"/>
</dbReference>
<comment type="subcellular location">
    <subcellularLocation>
        <location evidence="1">Cell inner membrane</location>
        <topology evidence="1">Multi-pass membrane protein</topology>
    </subcellularLocation>
</comment>
<comment type="caution">
    <text evidence="15">The sequence shown here is derived from an EMBL/GenBank/DDBJ whole genome shotgun (WGS) entry which is preliminary data.</text>
</comment>
<evidence type="ECO:0000256" key="7">
    <source>
        <dbReference type="ARBA" id="ARBA00022989"/>
    </source>
</evidence>
<evidence type="ECO:0000256" key="9">
    <source>
        <dbReference type="ARBA" id="ARBA00029447"/>
    </source>
</evidence>
<keyword evidence="2" id="KW-1003">Cell membrane</keyword>
<feature type="domain" description="Methyl-accepting transducer" evidence="12">
    <location>
        <begin position="274"/>
        <end position="503"/>
    </location>
</feature>
<dbReference type="PROSITE" id="PS50111">
    <property type="entry name" value="CHEMOTAXIS_TRANSDUC_2"/>
    <property type="match status" value="1"/>
</dbReference>
<dbReference type="InterPro" id="IPR013655">
    <property type="entry name" value="PAS_fold_3"/>
</dbReference>
<dbReference type="AlphaFoldDB" id="A0A418WVC5"/>
<dbReference type="SMART" id="SM00304">
    <property type="entry name" value="HAMP"/>
    <property type="match status" value="1"/>
</dbReference>
<keyword evidence="16" id="KW-1185">Reference proteome</keyword>
<proteinExistence type="inferred from homology"/>
<evidence type="ECO:0000256" key="8">
    <source>
        <dbReference type="ARBA" id="ARBA00023136"/>
    </source>
</evidence>
<dbReference type="Pfam" id="PF00015">
    <property type="entry name" value="MCPsignal"/>
    <property type="match status" value="1"/>
</dbReference>
<keyword evidence="5" id="KW-0997">Cell inner membrane</keyword>
<sequence>MRSNMPVTDVETILKDSDIIVSKTDLEGTITYVNDDFVRISGFSVDELIGSPQNIVRHPDMPREAFEDFWRTIKSGKAWTGLVKNRCKNGNHYWVEANAAPMLDHGRIVGYTSVRVKPSRQQVEAADRVYRDMQTGAGRFVIREGAAVRRSLFGGFNPLQALTIKAKILCSFAFLVAMFGIILLGLLANDRTLHLLAVAGAVLGLIVVAGFGVAEYYSVVLPVERARREADRMSAGDLSGSITSPGNDEISAVLQSLRILQINMKLLVGQIKEASEIVNSGASDIATGNSDLSARTESQASALEETASSMEELTGTVKQNAENAQQANALVVASSETVAQGACTMRQAVEMMRSIRESSHKMAEIINVIDGIAFQTNLLALNAAVEAARAGEHGRGFAAVAAEVRGLAQRSANAAREINGLIKDSADKVSSGTRAVDDAGRTMEDIASSVRRAAEIMAEIAAASREQSAGIEQVNEAVARMDLVTQQNAALVEEAAIAAEGMSAQALKLAQLISAFKLVSEGKSG</sequence>
<dbReference type="InterPro" id="IPR003660">
    <property type="entry name" value="HAMP_dom"/>
</dbReference>